<evidence type="ECO:0000256" key="10">
    <source>
        <dbReference type="ARBA" id="ARBA00049473"/>
    </source>
</evidence>
<dbReference type="SMART" id="SM00861">
    <property type="entry name" value="Transket_pyr"/>
    <property type="match status" value="1"/>
</dbReference>
<keyword evidence="8" id="KW-0460">Magnesium</keyword>
<evidence type="ECO:0000256" key="1">
    <source>
        <dbReference type="ARBA" id="ARBA00001946"/>
    </source>
</evidence>
<dbReference type="Pfam" id="PF02779">
    <property type="entry name" value="Transket_pyr"/>
    <property type="match status" value="1"/>
</dbReference>
<dbReference type="CDD" id="cd02012">
    <property type="entry name" value="TPP_TK"/>
    <property type="match status" value="1"/>
</dbReference>
<evidence type="ECO:0000256" key="3">
    <source>
        <dbReference type="ARBA" id="ARBA00007131"/>
    </source>
</evidence>
<dbReference type="NCBIfam" id="TIGR00232">
    <property type="entry name" value="tktlase_bact"/>
    <property type="match status" value="1"/>
</dbReference>
<name>A0ABU2NES9_9PSEU</name>
<dbReference type="Gene3D" id="3.40.50.920">
    <property type="match status" value="1"/>
</dbReference>
<dbReference type="GO" id="GO:0004802">
    <property type="term" value="F:transketolase activity"/>
    <property type="evidence" value="ECO:0007669"/>
    <property type="project" value="UniProtKB-EC"/>
</dbReference>
<evidence type="ECO:0000256" key="8">
    <source>
        <dbReference type="ARBA" id="ARBA00022842"/>
    </source>
</evidence>
<comment type="subunit">
    <text evidence="4">Homodimer.</text>
</comment>
<dbReference type="InterPro" id="IPR033247">
    <property type="entry name" value="Transketolase_fam"/>
</dbReference>
<dbReference type="PANTHER" id="PTHR43522:SF2">
    <property type="entry name" value="TRANSKETOLASE 1-RELATED"/>
    <property type="match status" value="1"/>
</dbReference>
<evidence type="ECO:0000259" key="12">
    <source>
        <dbReference type="SMART" id="SM00861"/>
    </source>
</evidence>
<dbReference type="SUPFAM" id="SSF52518">
    <property type="entry name" value="Thiamin diphosphate-binding fold (THDP-binding)"/>
    <property type="match status" value="2"/>
</dbReference>
<dbReference type="PROSITE" id="PS00802">
    <property type="entry name" value="TRANSKETOLASE_2"/>
    <property type="match status" value="1"/>
</dbReference>
<comment type="catalytic activity">
    <reaction evidence="10">
        <text>D-sedoheptulose 7-phosphate + D-glyceraldehyde 3-phosphate = aldehydo-D-ribose 5-phosphate + D-xylulose 5-phosphate</text>
        <dbReference type="Rhea" id="RHEA:10508"/>
        <dbReference type="ChEBI" id="CHEBI:57483"/>
        <dbReference type="ChEBI" id="CHEBI:57737"/>
        <dbReference type="ChEBI" id="CHEBI:58273"/>
        <dbReference type="ChEBI" id="CHEBI:59776"/>
        <dbReference type="EC" id="2.2.1.1"/>
    </reaction>
</comment>
<keyword evidence="7" id="KW-0479">Metal-binding</keyword>
<gene>
    <name evidence="13" type="primary">tkt</name>
    <name evidence="13" type="ORF">RM445_22170</name>
</gene>
<dbReference type="EC" id="2.2.1.1" evidence="5 11"/>
<dbReference type="InterPro" id="IPR029061">
    <property type="entry name" value="THDP-binding"/>
</dbReference>
<dbReference type="Gene3D" id="3.40.50.970">
    <property type="match status" value="2"/>
</dbReference>
<feature type="domain" description="Transketolase-like pyrimidine-binding" evidence="12">
    <location>
        <begin position="380"/>
        <end position="557"/>
    </location>
</feature>
<dbReference type="InterPro" id="IPR005474">
    <property type="entry name" value="Transketolase_N"/>
</dbReference>
<dbReference type="InterPro" id="IPR009014">
    <property type="entry name" value="Transketo_C/PFOR_II"/>
</dbReference>
<dbReference type="PANTHER" id="PTHR43522">
    <property type="entry name" value="TRANSKETOLASE"/>
    <property type="match status" value="1"/>
</dbReference>
<evidence type="ECO:0000256" key="11">
    <source>
        <dbReference type="NCBIfam" id="TIGR00232"/>
    </source>
</evidence>
<dbReference type="SUPFAM" id="SSF52922">
    <property type="entry name" value="TK C-terminal domain-like"/>
    <property type="match status" value="1"/>
</dbReference>
<comment type="cofactor">
    <cofactor evidence="1">
        <name>Mg(2+)</name>
        <dbReference type="ChEBI" id="CHEBI:18420"/>
    </cofactor>
</comment>
<evidence type="ECO:0000256" key="2">
    <source>
        <dbReference type="ARBA" id="ARBA00001964"/>
    </source>
</evidence>
<keyword evidence="6 13" id="KW-0808">Transferase</keyword>
<dbReference type="InterPro" id="IPR005478">
    <property type="entry name" value="Transketolase_bac-like"/>
</dbReference>
<keyword evidence="14" id="KW-1185">Reference proteome</keyword>
<dbReference type="RefSeq" id="WP_311558748.1">
    <property type="nucleotide sequence ID" value="NZ_JAVREJ010000017.1"/>
</dbReference>
<accession>A0ABU2NES9</accession>
<dbReference type="CDD" id="cd07033">
    <property type="entry name" value="TPP_PYR_DXS_TK_like"/>
    <property type="match status" value="1"/>
</dbReference>
<sequence>MTLGTQPDVDLDAQPIDQLTVNTIRTLAMDAVQAANSGHPGTPMALAPVGYTLWTRFLRFDPELPVWANRDRFVLSAGHASTLLYALLHLSGVKSVNPDYETVGTPAVELDDLKRFRQLDSKCPGHPEYRWTSGVECTTGPLGTGIATSVGMAIAGVWQAATFNRPGFDLFDYDVYAIAGDGCLMEGIGAEAASLAGHLKLSNLCWFYDNNKITIEGSTSLAFSEDVPARFAGLGWAVQHVKDANDLDALSAAIEAFKAETDRPTLIVVDSVIGYGAPHKQGTHAAHGEPLGADEVAATKRFYHWPENETFLVPDRVKEHFAGAMHENGGRLRREWEELFARYSAEHPDLADQLNRMQRRTLPDGWDADLPEFPPDPKGIASRDSGGKVLNAVAGRVPWMIGGSSDLAPSNKSRLTFDGAGDFSAEGSGTGDRAGRNLHFGVREHAAAAVCNGLALSKLRAYQAGFLIFSDFQRGALRLSALMELPLIHIYTHDSIGVGEDGPTHQPIEQIASIRAMPGVIDMRPGDANEVVEAWRVIMPIRHEPVALMLSRQPLPTLDRSRYAPASGVARGAYVLADPPEGAAGGEPEVILIATGSEVAMTVEAYEQLTTDGVRARVVSMPSMQLFDKQPSAYREEVLPPAVTARVAVEKGTPFGWDRWVGSTGAVIGMSTFGESAPMKVLQAKFGFTTENIVATARAQLGLDHTSPEGTTLEPSEG</sequence>
<dbReference type="Pfam" id="PF00456">
    <property type="entry name" value="Transketolase_N"/>
    <property type="match status" value="1"/>
</dbReference>
<comment type="caution">
    <text evidence="13">The sequence shown here is derived from an EMBL/GenBank/DDBJ whole genome shotgun (WGS) entry which is preliminary data.</text>
</comment>
<evidence type="ECO:0000256" key="7">
    <source>
        <dbReference type="ARBA" id="ARBA00022723"/>
    </source>
</evidence>
<dbReference type="InterPro" id="IPR005475">
    <property type="entry name" value="Transketolase-like_Pyr-bd"/>
</dbReference>
<dbReference type="InterPro" id="IPR020826">
    <property type="entry name" value="Transketolase_BS"/>
</dbReference>
<keyword evidence="9" id="KW-0786">Thiamine pyrophosphate</keyword>
<evidence type="ECO:0000256" key="4">
    <source>
        <dbReference type="ARBA" id="ARBA00011738"/>
    </source>
</evidence>
<evidence type="ECO:0000256" key="6">
    <source>
        <dbReference type="ARBA" id="ARBA00022679"/>
    </source>
</evidence>
<comment type="similarity">
    <text evidence="3">Belongs to the transketolase family.</text>
</comment>
<dbReference type="Proteomes" id="UP001183202">
    <property type="component" value="Unassembled WGS sequence"/>
</dbReference>
<evidence type="ECO:0000313" key="13">
    <source>
        <dbReference type="EMBL" id="MDT0352240.1"/>
    </source>
</evidence>
<evidence type="ECO:0000256" key="9">
    <source>
        <dbReference type="ARBA" id="ARBA00023052"/>
    </source>
</evidence>
<reference evidence="14" key="1">
    <citation type="submission" date="2023-07" db="EMBL/GenBank/DDBJ databases">
        <title>30 novel species of actinomycetes from the DSMZ collection.</title>
        <authorList>
            <person name="Nouioui I."/>
        </authorList>
    </citation>
    <scope>NUCLEOTIDE SEQUENCE [LARGE SCALE GENOMIC DNA]</scope>
    <source>
        <strain evidence="14">DSM 45834</strain>
    </source>
</reference>
<dbReference type="Pfam" id="PF22613">
    <property type="entry name" value="Transketolase_C_1"/>
    <property type="match status" value="1"/>
</dbReference>
<comment type="cofactor">
    <cofactor evidence="2">
        <name>thiamine diphosphate</name>
        <dbReference type="ChEBI" id="CHEBI:58937"/>
    </cofactor>
</comment>
<dbReference type="EMBL" id="JAVREJ010000017">
    <property type="protein sequence ID" value="MDT0352240.1"/>
    <property type="molecule type" value="Genomic_DNA"/>
</dbReference>
<protein>
    <recommendedName>
        <fullName evidence="5 11">Transketolase</fullName>
        <ecNumber evidence="5 11">2.2.1.1</ecNumber>
    </recommendedName>
</protein>
<proteinExistence type="inferred from homology"/>
<evidence type="ECO:0000313" key="14">
    <source>
        <dbReference type="Proteomes" id="UP001183202"/>
    </source>
</evidence>
<dbReference type="InterPro" id="IPR055152">
    <property type="entry name" value="Transketolase-like_C_2"/>
</dbReference>
<organism evidence="13 14">
    <name type="scientific">Pseudonocardia charpentierae</name>
    <dbReference type="NCBI Taxonomy" id="3075545"/>
    <lineage>
        <taxon>Bacteria</taxon>
        <taxon>Bacillati</taxon>
        <taxon>Actinomycetota</taxon>
        <taxon>Actinomycetes</taxon>
        <taxon>Pseudonocardiales</taxon>
        <taxon>Pseudonocardiaceae</taxon>
        <taxon>Pseudonocardia</taxon>
    </lineage>
</organism>
<evidence type="ECO:0000256" key="5">
    <source>
        <dbReference type="ARBA" id="ARBA00013152"/>
    </source>
</evidence>